<dbReference type="Proteomes" id="UP001596043">
    <property type="component" value="Unassembled WGS sequence"/>
</dbReference>
<dbReference type="PANTHER" id="PTHR12992:SF11">
    <property type="entry name" value="MITOCHONDRIAL COENZYME A DIPHOSPHATASE NUDT8"/>
    <property type="match status" value="1"/>
</dbReference>
<protein>
    <submittedName>
        <fullName evidence="8">NUDIX hydrolase</fullName>
        <ecNumber evidence="8">3.6.1.55</ecNumber>
    </submittedName>
</protein>
<sequence length="214" mass="24198">MKFDTCLRLLSKISNLPLPGKEALFMMAPMERVTQITELEITSLNPRKAGVMVLFYPDQEGRARMILILRKTYKGVHSNQVGFPGGKVEETDVDMLDTALRETEEEIGVSRHRITIVKQMTRNYIPPSNFYVYPFLGYSTSPLEFVPQEEEVEGLIEVTLEDFLSDSAVITKRLSTSYMDDIDVPAFLLNGHVVWGATAMMLSEVKVLLLSSQE</sequence>
<accession>A0ABV9HRR1</accession>
<evidence type="ECO:0000256" key="4">
    <source>
        <dbReference type="ARBA" id="ARBA00022801"/>
    </source>
</evidence>
<dbReference type="InterPro" id="IPR015797">
    <property type="entry name" value="NUDIX_hydrolase-like_dom_sf"/>
</dbReference>
<feature type="domain" description="Nudix hydrolase" evidence="7">
    <location>
        <begin position="46"/>
        <end position="181"/>
    </location>
</feature>
<comment type="cofactor">
    <cofactor evidence="1">
        <name>Mn(2+)</name>
        <dbReference type="ChEBI" id="CHEBI:29035"/>
    </cofactor>
</comment>
<name>A0ABV9HRR1_9FLAO</name>
<dbReference type="Pfam" id="PF00293">
    <property type="entry name" value="NUDIX"/>
    <property type="match status" value="1"/>
</dbReference>
<evidence type="ECO:0000256" key="5">
    <source>
        <dbReference type="ARBA" id="ARBA00022842"/>
    </source>
</evidence>
<organism evidence="8 9">
    <name type="scientific">Dokdonia ponticola</name>
    <dbReference type="NCBI Taxonomy" id="2041041"/>
    <lineage>
        <taxon>Bacteria</taxon>
        <taxon>Pseudomonadati</taxon>
        <taxon>Bacteroidota</taxon>
        <taxon>Flavobacteriia</taxon>
        <taxon>Flavobacteriales</taxon>
        <taxon>Flavobacteriaceae</taxon>
        <taxon>Dokdonia</taxon>
    </lineage>
</organism>
<dbReference type="PANTHER" id="PTHR12992">
    <property type="entry name" value="NUDIX HYDROLASE"/>
    <property type="match status" value="1"/>
</dbReference>
<dbReference type="EMBL" id="JBHSFV010000001">
    <property type="protein sequence ID" value="MFC4632301.1"/>
    <property type="molecule type" value="Genomic_DNA"/>
</dbReference>
<dbReference type="PROSITE" id="PS51462">
    <property type="entry name" value="NUDIX"/>
    <property type="match status" value="1"/>
</dbReference>
<reference evidence="9" key="1">
    <citation type="journal article" date="2019" name="Int. J. Syst. Evol. Microbiol.">
        <title>The Global Catalogue of Microorganisms (GCM) 10K type strain sequencing project: providing services to taxonomists for standard genome sequencing and annotation.</title>
        <authorList>
            <consortium name="The Broad Institute Genomics Platform"/>
            <consortium name="The Broad Institute Genome Sequencing Center for Infectious Disease"/>
            <person name="Wu L."/>
            <person name="Ma J."/>
        </authorList>
    </citation>
    <scope>NUCLEOTIDE SEQUENCE [LARGE SCALE GENOMIC DNA]</scope>
    <source>
        <strain evidence="9">YJ-61-S</strain>
    </source>
</reference>
<evidence type="ECO:0000256" key="1">
    <source>
        <dbReference type="ARBA" id="ARBA00001936"/>
    </source>
</evidence>
<dbReference type="GO" id="GO:0035539">
    <property type="term" value="F:8-oxo-7,8-dihydrodeoxyguanosine triphosphate pyrophosphatase activity"/>
    <property type="evidence" value="ECO:0007669"/>
    <property type="project" value="UniProtKB-EC"/>
</dbReference>
<evidence type="ECO:0000256" key="3">
    <source>
        <dbReference type="ARBA" id="ARBA00022723"/>
    </source>
</evidence>
<keyword evidence="9" id="KW-1185">Reference proteome</keyword>
<evidence type="ECO:0000256" key="6">
    <source>
        <dbReference type="ARBA" id="ARBA00023211"/>
    </source>
</evidence>
<dbReference type="SUPFAM" id="SSF55811">
    <property type="entry name" value="Nudix"/>
    <property type="match status" value="1"/>
</dbReference>
<evidence type="ECO:0000259" key="7">
    <source>
        <dbReference type="PROSITE" id="PS51462"/>
    </source>
</evidence>
<keyword evidence="5" id="KW-0460">Magnesium</keyword>
<keyword evidence="3" id="KW-0479">Metal-binding</keyword>
<evidence type="ECO:0000313" key="8">
    <source>
        <dbReference type="EMBL" id="MFC4632301.1"/>
    </source>
</evidence>
<dbReference type="CDD" id="cd03426">
    <property type="entry name" value="NUDIX_CoAse_Nudt7"/>
    <property type="match status" value="1"/>
</dbReference>
<proteinExistence type="predicted"/>
<keyword evidence="4 8" id="KW-0378">Hydrolase</keyword>
<dbReference type="InterPro" id="IPR000086">
    <property type="entry name" value="NUDIX_hydrolase_dom"/>
</dbReference>
<evidence type="ECO:0000313" key="9">
    <source>
        <dbReference type="Proteomes" id="UP001596043"/>
    </source>
</evidence>
<comment type="caution">
    <text evidence="8">The sequence shown here is derived from an EMBL/GenBank/DDBJ whole genome shotgun (WGS) entry which is preliminary data.</text>
</comment>
<dbReference type="RefSeq" id="WP_379976487.1">
    <property type="nucleotide sequence ID" value="NZ_JBHSFV010000001.1"/>
</dbReference>
<keyword evidence="6" id="KW-0464">Manganese</keyword>
<comment type="cofactor">
    <cofactor evidence="2">
        <name>Mg(2+)</name>
        <dbReference type="ChEBI" id="CHEBI:18420"/>
    </cofactor>
</comment>
<evidence type="ECO:0000256" key="2">
    <source>
        <dbReference type="ARBA" id="ARBA00001946"/>
    </source>
</evidence>
<gene>
    <name evidence="8" type="ORF">ACFO3O_00165</name>
</gene>
<dbReference type="EC" id="3.6.1.55" evidence="8"/>
<dbReference type="InterPro" id="IPR045121">
    <property type="entry name" value="CoAse"/>
</dbReference>
<dbReference type="Gene3D" id="3.90.79.10">
    <property type="entry name" value="Nucleoside Triphosphate Pyrophosphohydrolase"/>
    <property type="match status" value="1"/>
</dbReference>